<dbReference type="InterPro" id="IPR017941">
    <property type="entry name" value="Rieske_2Fe-2S"/>
</dbReference>
<evidence type="ECO:0000256" key="6">
    <source>
        <dbReference type="SAM" id="MobiDB-lite"/>
    </source>
</evidence>
<dbReference type="PROSITE" id="PS51296">
    <property type="entry name" value="RIESKE"/>
    <property type="match status" value="1"/>
</dbReference>
<keyword evidence="9" id="KW-1185">Reference proteome</keyword>
<protein>
    <recommendedName>
        <fullName evidence="7">Rieske domain-containing protein</fullName>
    </recommendedName>
</protein>
<evidence type="ECO:0000256" key="5">
    <source>
        <dbReference type="ARBA" id="ARBA00034078"/>
    </source>
</evidence>
<dbReference type="InterPro" id="IPR036922">
    <property type="entry name" value="Rieske_2Fe-2S_sf"/>
</dbReference>
<dbReference type="CDD" id="cd03467">
    <property type="entry name" value="Rieske"/>
    <property type="match status" value="1"/>
</dbReference>
<dbReference type="OrthoDB" id="426882at2759"/>
<dbReference type="SUPFAM" id="SSF50022">
    <property type="entry name" value="ISP domain"/>
    <property type="match status" value="1"/>
</dbReference>
<dbReference type="GO" id="GO:0051537">
    <property type="term" value="F:2 iron, 2 sulfur cluster binding"/>
    <property type="evidence" value="ECO:0007669"/>
    <property type="project" value="UniProtKB-KW"/>
</dbReference>
<dbReference type="Pfam" id="PF00355">
    <property type="entry name" value="Rieske"/>
    <property type="match status" value="1"/>
</dbReference>
<dbReference type="GeneID" id="25568253"/>
<name>A0A0L0DPD7_THETB</name>
<keyword evidence="4" id="KW-0411">Iron-sulfur</keyword>
<dbReference type="PANTHER" id="PTHR21496">
    <property type="entry name" value="FERREDOXIN-RELATED"/>
    <property type="match status" value="1"/>
</dbReference>
<comment type="cofactor">
    <cofactor evidence="5">
        <name>[2Fe-2S] cluster</name>
        <dbReference type="ChEBI" id="CHEBI:190135"/>
    </cofactor>
</comment>
<reference evidence="8 9" key="1">
    <citation type="submission" date="2010-05" db="EMBL/GenBank/DDBJ databases">
        <title>The Genome Sequence of Thecamonas trahens ATCC 50062.</title>
        <authorList>
            <consortium name="The Broad Institute Genome Sequencing Platform"/>
            <person name="Russ C."/>
            <person name="Cuomo C."/>
            <person name="Shea T."/>
            <person name="Young S.K."/>
            <person name="Zeng Q."/>
            <person name="Koehrsen M."/>
            <person name="Haas B."/>
            <person name="Borodovsky M."/>
            <person name="Guigo R."/>
            <person name="Alvarado L."/>
            <person name="Berlin A."/>
            <person name="Bochicchio J."/>
            <person name="Borenstein D."/>
            <person name="Chapman S."/>
            <person name="Chen Z."/>
            <person name="Freedman E."/>
            <person name="Gellesch M."/>
            <person name="Goldberg J."/>
            <person name="Griggs A."/>
            <person name="Gujja S."/>
            <person name="Heilman E."/>
            <person name="Heiman D."/>
            <person name="Hepburn T."/>
            <person name="Howarth C."/>
            <person name="Jen D."/>
            <person name="Larson L."/>
            <person name="Mehta T."/>
            <person name="Park D."/>
            <person name="Pearson M."/>
            <person name="Roberts A."/>
            <person name="Saif S."/>
            <person name="Shenoy N."/>
            <person name="Sisk P."/>
            <person name="Stolte C."/>
            <person name="Sykes S."/>
            <person name="Thomson T."/>
            <person name="Walk T."/>
            <person name="White J."/>
            <person name="Yandava C."/>
            <person name="Burger G."/>
            <person name="Gray M.W."/>
            <person name="Holland P.W.H."/>
            <person name="King N."/>
            <person name="Lang F.B.F."/>
            <person name="Roger A.J."/>
            <person name="Ruiz-Trillo I."/>
            <person name="Lander E."/>
            <person name="Nusbaum C."/>
        </authorList>
    </citation>
    <scope>NUCLEOTIDE SEQUENCE [LARGE SCALE GENOMIC DNA]</scope>
    <source>
        <strain evidence="8 9">ATCC 50062</strain>
    </source>
</reference>
<evidence type="ECO:0000256" key="4">
    <source>
        <dbReference type="ARBA" id="ARBA00023014"/>
    </source>
</evidence>
<evidence type="ECO:0000256" key="1">
    <source>
        <dbReference type="ARBA" id="ARBA00022714"/>
    </source>
</evidence>
<feature type="region of interest" description="Disordered" evidence="6">
    <location>
        <begin position="85"/>
        <end position="120"/>
    </location>
</feature>
<dbReference type="GO" id="GO:0046872">
    <property type="term" value="F:metal ion binding"/>
    <property type="evidence" value="ECO:0007669"/>
    <property type="project" value="UniProtKB-KW"/>
</dbReference>
<dbReference type="Gene3D" id="2.102.10.10">
    <property type="entry name" value="Rieske [2Fe-2S] iron-sulphur domain"/>
    <property type="match status" value="1"/>
</dbReference>
<accession>A0A0L0DPD7</accession>
<dbReference type="AlphaFoldDB" id="A0A0L0DPD7"/>
<keyword evidence="3" id="KW-0408">Iron</keyword>
<dbReference type="Proteomes" id="UP000054408">
    <property type="component" value="Unassembled WGS sequence"/>
</dbReference>
<dbReference type="EMBL" id="GL349486">
    <property type="protein sequence ID" value="KNC54120.1"/>
    <property type="molecule type" value="Genomic_DNA"/>
</dbReference>
<evidence type="ECO:0000313" key="9">
    <source>
        <dbReference type="Proteomes" id="UP000054408"/>
    </source>
</evidence>
<organism evidence="8 9">
    <name type="scientific">Thecamonas trahens ATCC 50062</name>
    <dbReference type="NCBI Taxonomy" id="461836"/>
    <lineage>
        <taxon>Eukaryota</taxon>
        <taxon>Apusozoa</taxon>
        <taxon>Apusomonadida</taxon>
        <taxon>Apusomonadidae</taxon>
        <taxon>Thecamonas</taxon>
    </lineage>
</organism>
<gene>
    <name evidence="8" type="ORF">AMSG_09895</name>
</gene>
<keyword evidence="2" id="KW-0479">Metal-binding</keyword>
<sequence length="272" mass="28656">MPQGAPVVSGASASLQTSAFVPPAGRVTNVLAGRRVGGSGAGVLRPVATGPSIDGVVVAPLMAPPSLRGTVRVLPEPSVLPVLSNAWSDEGTSSSPGGSVRSGSAGHERTAARQPLPPKRVATPVDVDQLIWVPVDDLTAGDVPDADLIPWVEMHTVTGRVVRKPRAQAPRKVSINGEELVLIKYCGEWFAIGNVCPHNGAALEAGDIEDLEGEPSLRCPRHKWRFSLRSGRGLLPSSARDLCLDRKPVRTDASGRIYVGFDSVNVVFDDDF</sequence>
<dbReference type="RefSeq" id="XP_013753942.1">
    <property type="nucleotide sequence ID" value="XM_013898488.1"/>
</dbReference>
<evidence type="ECO:0000259" key="7">
    <source>
        <dbReference type="PROSITE" id="PS51296"/>
    </source>
</evidence>
<keyword evidence="1" id="KW-0001">2Fe-2S</keyword>
<dbReference type="eggNOG" id="ENOG502S67H">
    <property type="taxonomic scope" value="Eukaryota"/>
</dbReference>
<evidence type="ECO:0000256" key="3">
    <source>
        <dbReference type="ARBA" id="ARBA00023004"/>
    </source>
</evidence>
<evidence type="ECO:0000256" key="2">
    <source>
        <dbReference type="ARBA" id="ARBA00022723"/>
    </source>
</evidence>
<dbReference type="PANTHER" id="PTHR21496:SF0">
    <property type="entry name" value="RIESKE DOMAIN-CONTAINING PROTEIN"/>
    <property type="match status" value="1"/>
</dbReference>
<feature type="compositionally biased region" description="Low complexity" evidence="6">
    <location>
        <begin position="91"/>
        <end position="105"/>
    </location>
</feature>
<feature type="domain" description="Rieske" evidence="7">
    <location>
        <begin position="159"/>
        <end position="258"/>
    </location>
</feature>
<evidence type="ECO:0000313" key="8">
    <source>
        <dbReference type="EMBL" id="KNC54120.1"/>
    </source>
</evidence>
<proteinExistence type="predicted"/>